<organism evidence="3 4">
    <name type="scientific">Phaseolus angularis</name>
    <name type="common">Azuki bean</name>
    <name type="synonym">Vigna angularis</name>
    <dbReference type="NCBI Taxonomy" id="3914"/>
    <lineage>
        <taxon>Eukaryota</taxon>
        <taxon>Viridiplantae</taxon>
        <taxon>Streptophyta</taxon>
        <taxon>Embryophyta</taxon>
        <taxon>Tracheophyta</taxon>
        <taxon>Spermatophyta</taxon>
        <taxon>Magnoliopsida</taxon>
        <taxon>eudicotyledons</taxon>
        <taxon>Gunneridae</taxon>
        <taxon>Pentapetalae</taxon>
        <taxon>rosids</taxon>
        <taxon>fabids</taxon>
        <taxon>Fabales</taxon>
        <taxon>Fabaceae</taxon>
        <taxon>Papilionoideae</taxon>
        <taxon>50 kb inversion clade</taxon>
        <taxon>NPAAA clade</taxon>
        <taxon>indigoferoid/millettioid clade</taxon>
        <taxon>Phaseoleae</taxon>
        <taxon>Vigna</taxon>
    </lineage>
</organism>
<proteinExistence type="predicted"/>
<dbReference type="Proteomes" id="UP000053144">
    <property type="component" value="Chromosome 6"/>
</dbReference>
<evidence type="ECO:0000313" key="4">
    <source>
        <dbReference type="Proteomes" id="UP000053144"/>
    </source>
</evidence>
<dbReference type="STRING" id="3914.A0A0L9USC9"/>
<dbReference type="EMBL" id="CM003376">
    <property type="protein sequence ID" value="KOM45631.1"/>
    <property type="molecule type" value="Genomic_DNA"/>
</dbReference>
<protein>
    <submittedName>
        <fullName evidence="3">Uncharacterized protein</fullName>
    </submittedName>
</protein>
<sequence length="129" mass="14676">MAFLVIDASVLWQSATEEPSVPLKTWILGYLVQGMIHSLYVLVEFRRRMMSGTNHRVNILLAHLTPCILYQPHCILQRLQAKLSADGHNYRKPEAATRSGAHEHRSSSRLSCLTTFAAETSGFRKRKKK</sequence>
<evidence type="ECO:0000256" key="1">
    <source>
        <dbReference type="SAM" id="MobiDB-lite"/>
    </source>
</evidence>
<keyword evidence="2" id="KW-0472">Membrane</keyword>
<feature type="compositionally biased region" description="Basic and acidic residues" evidence="1">
    <location>
        <begin position="90"/>
        <end position="106"/>
    </location>
</feature>
<feature type="transmembrane region" description="Helical" evidence="2">
    <location>
        <begin position="26"/>
        <end position="43"/>
    </location>
</feature>
<name>A0A0L9USC9_PHAAN</name>
<feature type="region of interest" description="Disordered" evidence="1">
    <location>
        <begin position="90"/>
        <end position="109"/>
    </location>
</feature>
<keyword evidence="2" id="KW-1133">Transmembrane helix</keyword>
<dbReference type="Gramene" id="KOM45631">
    <property type="protein sequence ID" value="KOM45631"/>
    <property type="gene ID" value="LR48_Vigan06g093700"/>
</dbReference>
<reference evidence="4" key="1">
    <citation type="journal article" date="2015" name="Proc. Natl. Acad. Sci. U.S.A.">
        <title>Genome sequencing of adzuki bean (Vigna angularis) provides insight into high starch and low fat accumulation and domestication.</title>
        <authorList>
            <person name="Yang K."/>
            <person name="Tian Z."/>
            <person name="Chen C."/>
            <person name="Luo L."/>
            <person name="Zhao B."/>
            <person name="Wang Z."/>
            <person name="Yu L."/>
            <person name="Li Y."/>
            <person name="Sun Y."/>
            <person name="Li W."/>
            <person name="Chen Y."/>
            <person name="Li Y."/>
            <person name="Zhang Y."/>
            <person name="Ai D."/>
            <person name="Zhao J."/>
            <person name="Shang C."/>
            <person name="Ma Y."/>
            <person name="Wu B."/>
            <person name="Wang M."/>
            <person name="Gao L."/>
            <person name="Sun D."/>
            <person name="Zhang P."/>
            <person name="Guo F."/>
            <person name="Wang W."/>
            <person name="Li Y."/>
            <person name="Wang J."/>
            <person name="Varshney R.K."/>
            <person name="Wang J."/>
            <person name="Ling H.Q."/>
            <person name="Wan P."/>
        </authorList>
    </citation>
    <scope>NUCLEOTIDE SEQUENCE</scope>
    <source>
        <strain evidence="4">cv. Jingnong 6</strain>
    </source>
</reference>
<evidence type="ECO:0000256" key="2">
    <source>
        <dbReference type="SAM" id="Phobius"/>
    </source>
</evidence>
<keyword evidence="2" id="KW-0812">Transmembrane</keyword>
<gene>
    <name evidence="3" type="ORF">LR48_Vigan06g093700</name>
</gene>
<accession>A0A0L9USC9</accession>
<evidence type="ECO:0000313" key="3">
    <source>
        <dbReference type="EMBL" id="KOM45631.1"/>
    </source>
</evidence>
<dbReference type="AlphaFoldDB" id="A0A0L9USC9"/>